<dbReference type="AlphaFoldDB" id="A0A4S3PUP1"/>
<protein>
    <submittedName>
        <fullName evidence="7">ABC transporter permease</fullName>
    </submittedName>
</protein>
<evidence type="ECO:0000256" key="4">
    <source>
        <dbReference type="ARBA" id="ARBA00022989"/>
    </source>
</evidence>
<comment type="subcellular location">
    <subcellularLocation>
        <location evidence="1">Cell membrane</location>
        <topology evidence="1">Multi-pass membrane protein</topology>
    </subcellularLocation>
</comment>
<reference evidence="7 8" key="1">
    <citation type="journal article" date="2019" name="Indoor Air">
        <title>Impacts of indoor surface finishes on bacterial viability.</title>
        <authorList>
            <person name="Hu J."/>
            <person name="Maamar S.B."/>
            <person name="Glawe A.J."/>
            <person name="Gottel N."/>
            <person name="Gilbert J.A."/>
            <person name="Hartmann E.M."/>
        </authorList>
    </citation>
    <scope>NUCLEOTIDE SEQUENCE [LARGE SCALE GENOMIC DNA]</scope>
    <source>
        <strain evidence="7 8">AF060A6</strain>
    </source>
</reference>
<dbReference type="Pfam" id="PF02653">
    <property type="entry name" value="BPD_transp_2"/>
    <property type="match status" value="1"/>
</dbReference>
<keyword evidence="5 6" id="KW-0472">Membrane</keyword>
<evidence type="ECO:0000313" key="7">
    <source>
        <dbReference type="EMBL" id="THE13510.1"/>
    </source>
</evidence>
<feature type="transmembrane region" description="Helical" evidence="6">
    <location>
        <begin position="49"/>
        <end position="68"/>
    </location>
</feature>
<dbReference type="PANTHER" id="PTHR32196:SF72">
    <property type="entry name" value="RIBOSE IMPORT PERMEASE PROTEIN RBSC"/>
    <property type="match status" value="1"/>
</dbReference>
<keyword evidence="2" id="KW-1003">Cell membrane</keyword>
<sequence length="320" mass="33091">MVNARSVMKTVSKGNFIAKYGIYMAFAILFIVLSITSDSFLTSTNMINILRQVSIIGIVSIGMSFVIITGGIDLSVGSIMALSAVVAASFAQADSGYSIIIPILAGITVGLACGIVNGVLVAKWKVAPFIATLGMMTAARGLAMVYTDGRPVIGLSNSFNNIGSGHIIGLPIPIIVFNFIAIVGIFLLRFTVFGRHVFATGGNEQSARLSGINVTSVKIGVYAIAGLLAGIGGMILSSRIMSGSPVLGQGYELDAIAAVVIGGTSLFGGVGSIVGTLMGVLIIGVMNNGLDLLNVSSYYQQILKGAIIVIAVLLDRKNNH</sequence>
<feature type="transmembrane region" description="Helical" evidence="6">
    <location>
        <begin position="167"/>
        <end position="188"/>
    </location>
</feature>
<dbReference type="GO" id="GO:0005886">
    <property type="term" value="C:plasma membrane"/>
    <property type="evidence" value="ECO:0007669"/>
    <property type="project" value="UniProtKB-SubCell"/>
</dbReference>
<dbReference type="CDD" id="cd06579">
    <property type="entry name" value="TM_PBP1_transp_AraH_like"/>
    <property type="match status" value="1"/>
</dbReference>
<dbReference type="GO" id="GO:0022857">
    <property type="term" value="F:transmembrane transporter activity"/>
    <property type="evidence" value="ECO:0007669"/>
    <property type="project" value="InterPro"/>
</dbReference>
<evidence type="ECO:0000256" key="5">
    <source>
        <dbReference type="ARBA" id="ARBA00023136"/>
    </source>
</evidence>
<feature type="transmembrane region" description="Helical" evidence="6">
    <location>
        <begin position="99"/>
        <end position="120"/>
    </location>
</feature>
<evidence type="ECO:0000313" key="8">
    <source>
        <dbReference type="Proteomes" id="UP000306477"/>
    </source>
</evidence>
<keyword evidence="3 6" id="KW-0812">Transmembrane</keyword>
<gene>
    <name evidence="7" type="ORF">E1I69_07590</name>
</gene>
<dbReference type="EMBL" id="SLUB01000009">
    <property type="protein sequence ID" value="THE13510.1"/>
    <property type="molecule type" value="Genomic_DNA"/>
</dbReference>
<dbReference type="Proteomes" id="UP000306477">
    <property type="component" value="Unassembled WGS sequence"/>
</dbReference>
<keyword evidence="8" id="KW-1185">Reference proteome</keyword>
<evidence type="ECO:0000256" key="2">
    <source>
        <dbReference type="ARBA" id="ARBA00022475"/>
    </source>
</evidence>
<evidence type="ECO:0000256" key="1">
    <source>
        <dbReference type="ARBA" id="ARBA00004651"/>
    </source>
</evidence>
<keyword evidence="4 6" id="KW-1133">Transmembrane helix</keyword>
<feature type="transmembrane region" description="Helical" evidence="6">
    <location>
        <begin position="219"/>
        <end position="241"/>
    </location>
</feature>
<proteinExistence type="predicted"/>
<feature type="transmembrane region" description="Helical" evidence="6">
    <location>
        <begin position="253"/>
        <end position="286"/>
    </location>
</feature>
<accession>A0A4S3PUP1</accession>
<dbReference type="OrthoDB" id="9784538at2"/>
<dbReference type="PANTHER" id="PTHR32196">
    <property type="entry name" value="ABC TRANSPORTER PERMEASE PROTEIN YPHD-RELATED-RELATED"/>
    <property type="match status" value="1"/>
</dbReference>
<feature type="transmembrane region" description="Helical" evidence="6">
    <location>
        <begin position="126"/>
        <end position="146"/>
    </location>
</feature>
<evidence type="ECO:0000256" key="6">
    <source>
        <dbReference type="SAM" id="Phobius"/>
    </source>
</evidence>
<feature type="transmembrane region" description="Helical" evidence="6">
    <location>
        <begin position="298"/>
        <end position="314"/>
    </location>
</feature>
<organism evidence="7 8">
    <name type="scientific">Bacillus timonensis</name>
    <dbReference type="NCBI Taxonomy" id="1033734"/>
    <lineage>
        <taxon>Bacteria</taxon>
        <taxon>Bacillati</taxon>
        <taxon>Bacillota</taxon>
        <taxon>Bacilli</taxon>
        <taxon>Bacillales</taxon>
        <taxon>Bacillaceae</taxon>
        <taxon>Bacillus</taxon>
    </lineage>
</organism>
<feature type="transmembrane region" description="Helical" evidence="6">
    <location>
        <begin position="20"/>
        <end position="37"/>
    </location>
</feature>
<comment type="caution">
    <text evidence="7">The sequence shown here is derived from an EMBL/GenBank/DDBJ whole genome shotgun (WGS) entry which is preliminary data.</text>
</comment>
<evidence type="ECO:0000256" key="3">
    <source>
        <dbReference type="ARBA" id="ARBA00022692"/>
    </source>
</evidence>
<dbReference type="InterPro" id="IPR001851">
    <property type="entry name" value="ABC_transp_permease"/>
</dbReference>
<name>A0A4S3PUP1_9BACI</name>